<keyword evidence="10" id="KW-1185">Reference proteome</keyword>
<evidence type="ECO:0000313" key="10">
    <source>
        <dbReference type="Proteomes" id="UP000688137"/>
    </source>
</evidence>
<evidence type="ECO:0000259" key="7">
    <source>
        <dbReference type="Pfam" id="PF14737"/>
    </source>
</evidence>
<reference evidence="9" key="1">
    <citation type="submission" date="2021-01" db="EMBL/GenBank/DDBJ databases">
        <authorList>
            <consortium name="Genoscope - CEA"/>
            <person name="William W."/>
        </authorList>
    </citation>
    <scope>NUCLEOTIDE SEQUENCE</scope>
</reference>
<dbReference type="InterPro" id="IPR028235">
    <property type="entry name" value="DNAAF3_C"/>
</dbReference>
<dbReference type="AlphaFoldDB" id="A0A8S1QK83"/>
<feature type="transmembrane region" description="Helical" evidence="6">
    <location>
        <begin position="552"/>
        <end position="572"/>
    </location>
</feature>
<evidence type="ECO:0000256" key="3">
    <source>
        <dbReference type="ARBA" id="ARBA00022490"/>
    </source>
</evidence>
<dbReference type="InterPro" id="IPR039304">
    <property type="entry name" value="DNAAF3"/>
</dbReference>
<comment type="subcellular location">
    <subcellularLocation>
        <location evidence="1">Cytoplasm</location>
    </subcellularLocation>
</comment>
<dbReference type="InterPro" id="IPR027974">
    <property type="entry name" value="DUF4470"/>
</dbReference>
<proteinExistence type="inferred from homology"/>
<dbReference type="PANTHER" id="PTHR22118:SF14">
    <property type="entry name" value="DYNEIN AXONEMAL ASSEMBLY FACTOR 3"/>
    <property type="match status" value="1"/>
</dbReference>
<dbReference type="GO" id="GO:0070286">
    <property type="term" value="P:axonemal dynein complex assembly"/>
    <property type="evidence" value="ECO:0007669"/>
    <property type="project" value="InterPro"/>
</dbReference>
<sequence>MSDYSSSLGFIQFWGHSKQLNLVTPQMSGTINILLSGVSDLRHVLETCLCNHNRDDLQLNFYIHEKYKETVCRSLLLLLIMHTKNFTYRERSDMFLEVFGNTFLRESTTNYIDKVIPFLDDLIAKETKFTSALNQIVDLCELKFKDRDEMTEVIRSWYSYQEFKIEKLRDQRLRHHYGIRFDHRLNMIDWDYQMNLKDFAPIIHFIHYREWRQSGVAFESRYASYPTPNRTLAGYLPGKHKQTKDSLLVRGYWGDIVVSPYISFGIYTSVQPENEQLFKVRNTQQVSHAVTVSEFNIQHMIQKFDNGTDYHIHVDEYLERQDNKQKQKEEKQKEEGLEKIDEKEEENEQQEQEQQQQEQKQEQDQQKQEQQQDKQEDTNITELNTTITDTSIKQVITKDNMIVEIQQDPLQTFQKLKVKIIPIFEEFDKLYGKKKYQNFFDVGVLGFMESIKVKDPKLRELFKKQSKLFVESTQFIVPFTKEERIKGNENVQKISFVRWKFGIYYFNLKMKNQYILFLALSIVLAQTENSKAQSEKSGAHSQQEEEGPSKSLVYGVVVILLGALGYFIYNFYVCHKKKIDYGLDGDEEHHYEIEIQKRKDNL</sequence>
<keyword evidence="4" id="KW-0970">Cilium biogenesis/degradation</keyword>
<protein>
    <submittedName>
        <fullName evidence="9">Uncharacterized protein</fullName>
    </submittedName>
</protein>
<dbReference type="OMA" id="RDWRNTG"/>
<name>A0A8S1QK83_PARPR</name>
<evidence type="ECO:0000313" key="9">
    <source>
        <dbReference type="EMBL" id="CAD8115846.1"/>
    </source>
</evidence>
<dbReference type="PANTHER" id="PTHR22118">
    <property type="entry name" value="DYNEIN ASSEMBLY FACTOR 3, AXONEMAL"/>
    <property type="match status" value="1"/>
</dbReference>
<organism evidence="9 10">
    <name type="scientific">Paramecium primaurelia</name>
    <dbReference type="NCBI Taxonomy" id="5886"/>
    <lineage>
        <taxon>Eukaryota</taxon>
        <taxon>Sar</taxon>
        <taxon>Alveolata</taxon>
        <taxon>Ciliophora</taxon>
        <taxon>Intramacronucleata</taxon>
        <taxon>Oligohymenophorea</taxon>
        <taxon>Peniculida</taxon>
        <taxon>Parameciidae</taxon>
        <taxon>Paramecium</taxon>
    </lineage>
</organism>
<comment type="similarity">
    <text evidence="2">Belongs to the DNAAF3 family.</text>
</comment>
<feature type="region of interest" description="Disordered" evidence="5">
    <location>
        <begin position="321"/>
        <end position="382"/>
    </location>
</feature>
<dbReference type="GO" id="GO:0044458">
    <property type="term" value="P:motile cilium assembly"/>
    <property type="evidence" value="ECO:0007669"/>
    <property type="project" value="TreeGrafter"/>
</dbReference>
<evidence type="ECO:0000256" key="5">
    <source>
        <dbReference type="SAM" id="MobiDB-lite"/>
    </source>
</evidence>
<evidence type="ECO:0000256" key="2">
    <source>
        <dbReference type="ARBA" id="ARBA00010449"/>
    </source>
</evidence>
<keyword evidence="3" id="KW-0963">Cytoplasm</keyword>
<evidence type="ECO:0000256" key="1">
    <source>
        <dbReference type="ARBA" id="ARBA00004496"/>
    </source>
</evidence>
<dbReference type="Pfam" id="PF14740">
    <property type="entry name" value="DUF4471"/>
    <property type="match status" value="1"/>
</dbReference>
<feature type="domain" description="Dynein assembly factor 3 C-terminal" evidence="8">
    <location>
        <begin position="138"/>
        <end position="494"/>
    </location>
</feature>
<keyword evidence="6" id="KW-1133">Transmembrane helix</keyword>
<feature type="compositionally biased region" description="Basic and acidic residues" evidence="5">
    <location>
        <begin position="359"/>
        <end position="377"/>
    </location>
</feature>
<feature type="compositionally biased region" description="Basic and acidic residues" evidence="5">
    <location>
        <begin position="321"/>
        <end position="342"/>
    </location>
</feature>
<evidence type="ECO:0000256" key="6">
    <source>
        <dbReference type="SAM" id="Phobius"/>
    </source>
</evidence>
<dbReference type="Proteomes" id="UP000688137">
    <property type="component" value="Unassembled WGS sequence"/>
</dbReference>
<dbReference type="Pfam" id="PF14737">
    <property type="entry name" value="DUF4470"/>
    <property type="match status" value="1"/>
</dbReference>
<dbReference type="GO" id="GO:0005737">
    <property type="term" value="C:cytoplasm"/>
    <property type="evidence" value="ECO:0007669"/>
    <property type="project" value="UniProtKB-SubCell"/>
</dbReference>
<gene>
    <name evidence="9" type="ORF">PPRIM_AZ9-3.1.T1660070</name>
</gene>
<accession>A0A8S1QK83</accession>
<keyword evidence="6" id="KW-0812">Transmembrane</keyword>
<dbReference type="EMBL" id="CAJJDM010000175">
    <property type="protein sequence ID" value="CAD8115846.1"/>
    <property type="molecule type" value="Genomic_DNA"/>
</dbReference>
<comment type="caution">
    <text evidence="9">The sequence shown here is derived from an EMBL/GenBank/DDBJ whole genome shotgun (WGS) entry which is preliminary data.</text>
</comment>
<keyword evidence="6" id="KW-0472">Membrane</keyword>
<feature type="domain" description="DUF4470" evidence="7">
    <location>
        <begin position="13"/>
        <end position="104"/>
    </location>
</feature>
<evidence type="ECO:0000259" key="8">
    <source>
        <dbReference type="Pfam" id="PF14740"/>
    </source>
</evidence>
<evidence type="ECO:0000256" key="4">
    <source>
        <dbReference type="ARBA" id="ARBA00022794"/>
    </source>
</evidence>